<accession>A0A917HVN5</accession>
<dbReference type="Pfam" id="PF14559">
    <property type="entry name" value="TPR_19"/>
    <property type="match status" value="1"/>
</dbReference>
<evidence type="ECO:0000256" key="1">
    <source>
        <dbReference type="ARBA" id="ARBA00022737"/>
    </source>
</evidence>
<dbReference type="PANTHER" id="PTHR45586:SF1">
    <property type="entry name" value="LIPOPOLYSACCHARIDE ASSEMBLY PROTEIN B"/>
    <property type="match status" value="1"/>
</dbReference>
<feature type="repeat" description="TPR" evidence="3">
    <location>
        <begin position="168"/>
        <end position="201"/>
    </location>
</feature>
<dbReference type="Pfam" id="PF13424">
    <property type="entry name" value="TPR_12"/>
    <property type="match status" value="1"/>
</dbReference>
<dbReference type="PROSITE" id="PS50005">
    <property type="entry name" value="TPR"/>
    <property type="match status" value="1"/>
</dbReference>
<evidence type="ECO:0000313" key="5">
    <source>
        <dbReference type="Proteomes" id="UP000660862"/>
    </source>
</evidence>
<dbReference type="PANTHER" id="PTHR45586">
    <property type="entry name" value="TPR REPEAT-CONTAINING PROTEIN PA4667"/>
    <property type="match status" value="1"/>
</dbReference>
<dbReference type="InterPro" id="IPR019734">
    <property type="entry name" value="TPR_rpt"/>
</dbReference>
<proteinExistence type="predicted"/>
<evidence type="ECO:0008006" key="6">
    <source>
        <dbReference type="Google" id="ProtNLM"/>
    </source>
</evidence>
<keyword evidence="5" id="KW-1185">Reference proteome</keyword>
<dbReference type="InterPro" id="IPR011990">
    <property type="entry name" value="TPR-like_helical_dom_sf"/>
</dbReference>
<dbReference type="Proteomes" id="UP000660862">
    <property type="component" value="Unassembled WGS sequence"/>
</dbReference>
<dbReference type="SMART" id="SM00028">
    <property type="entry name" value="TPR"/>
    <property type="match status" value="6"/>
</dbReference>
<evidence type="ECO:0000256" key="3">
    <source>
        <dbReference type="PROSITE-ProRule" id="PRU00339"/>
    </source>
</evidence>
<dbReference type="Gene3D" id="1.25.40.10">
    <property type="entry name" value="Tetratricopeptide repeat domain"/>
    <property type="match status" value="2"/>
</dbReference>
<keyword evidence="2 3" id="KW-0802">TPR repeat</keyword>
<name>A0A917HVN5_9SPHI</name>
<organism evidence="4 5">
    <name type="scientific">Parapedobacter pyrenivorans</name>
    <dbReference type="NCBI Taxonomy" id="1305674"/>
    <lineage>
        <taxon>Bacteria</taxon>
        <taxon>Pseudomonadati</taxon>
        <taxon>Bacteroidota</taxon>
        <taxon>Sphingobacteriia</taxon>
        <taxon>Sphingobacteriales</taxon>
        <taxon>Sphingobacteriaceae</taxon>
        <taxon>Parapedobacter</taxon>
    </lineage>
</organism>
<dbReference type="EMBL" id="BMER01000003">
    <property type="protein sequence ID" value="GGG92574.1"/>
    <property type="molecule type" value="Genomic_DNA"/>
</dbReference>
<dbReference type="InterPro" id="IPR051012">
    <property type="entry name" value="CellSynth/LPSAsmb/PSIAsmb"/>
</dbReference>
<reference evidence="4" key="1">
    <citation type="journal article" date="2014" name="Int. J. Syst. Evol. Microbiol.">
        <title>Complete genome sequence of Corynebacterium casei LMG S-19264T (=DSM 44701T), isolated from a smear-ripened cheese.</title>
        <authorList>
            <consortium name="US DOE Joint Genome Institute (JGI-PGF)"/>
            <person name="Walter F."/>
            <person name="Albersmeier A."/>
            <person name="Kalinowski J."/>
            <person name="Ruckert C."/>
        </authorList>
    </citation>
    <scope>NUCLEOTIDE SEQUENCE</scope>
    <source>
        <strain evidence="4">CGMCC 1.12195</strain>
    </source>
</reference>
<keyword evidence="1" id="KW-0677">Repeat</keyword>
<dbReference type="Pfam" id="PF13432">
    <property type="entry name" value="TPR_16"/>
    <property type="match status" value="1"/>
</dbReference>
<reference evidence="4" key="2">
    <citation type="submission" date="2020-09" db="EMBL/GenBank/DDBJ databases">
        <authorList>
            <person name="Sun Q."/>
            <person name="Zhou Y."/>
        </authorList>
    </citation>
    <scope>NUCLEOTIDE SEQUENCE</scope>
    <source>
        <strain evidence="4">CGMCC 1.12195</strain>
    </source>
</reference>
<sequence>MKELDDMTKVILYVSALCTVLLWGATGRAQEQRPDNDKLLELYQTQQYREAAVYLQTFYPDTITDPAVLGRLGYCYRMAGDYVQAERYYQQLYAMDSLRVSTLLNLATVNVQRRLYPQATGYYLRIIAIDSNHVRAYRALSHLMKRSGNAASAYDYLQRANHIQPLNSEVAFDFAQLCLDQEQYGRADSVLQRALEADPNNGLLLLGKIKVAGKMKRYQEVITVGGQLLEQGDDSQQVLSLMARGYFHTDDFIRCEETYKQLLEVHGQMGETDYYYLAMAYRAMKRYQEGLECMDKVLTLAISPNTAFYYGRKGDLHDLANQPSAAVSNYLRSFQFEVIPLHYYSMAIVYDRKLSDARNALRYYRQYLKQNLSEEERIYIDYVQKRIKELE</sequence>
<evidence type="ECO:0000313" key="4">
    <source>
        <dbReference type="EMBL" id="GGG92574.1"/>
    </source>
</evidence>
<evidence type="ECO:0000256" key="2">
    <source>
        <dbReference type="ARBA" id="ARBA00022803"/>
    </source>
</evidence>
<protein>
    <recommendedName>
        <fullName evidence="6">Tetratricopeptide repeat protein</fullName>
    </recommendedName>
</protein>
<gene>
    <name evidence="4" type="ORF">GCM10007415_29240</name>
</gene>
<dbReference type="SUPFAM" id="SSF81901">
    <property type="entry name" value="HCP-like"/>
    <property type="match status" value="1"/>
</dbReference>
<comment type="caution">
    <text evidence="4">The sequence shown here is derived from an EMBL/GenBank/DDBJ whole genome shotgun (WGS) entry which is preliminary data.</text>
</comment>
<dbReference type="SUPFAM" id="SSF48452">
    <property type="entry name" value="TPR-like"/>
    <property type="match status" value="1"/>
</dbReference>
<dbReference type="AlphaFoldDB" id="A0A917HVN5"/>